<keyword evidence="2" id="KW-0732">Signal</keyword>
<gene>
    <name evidence="4" type="ORF">GCM10014713_33230</name>
</gene>
<evidence type="ECO:0000313" key="5">
    <source>
        <dbReference type="Proteomes" id="UP000619486"/>
    </source>
</evidence>
<reference evidence="4" key="1">
    <citation type="journal article" date="2014" name="Int. J. Syst. Evol. Microbiol.">
        <title>Complete genome sequence of Corynebacterium casei LMG S-19264T (=DSM 44701T), isolated from a smear-ripened cheese.</title>
        <authorList>
            <consortium name="US DOE Joint Genome Institute (JGI-PGF)"/>
            <person name="Walter F."/>
            <person name="Albersmeier A."/>
            <person name="Kalinowski J."/>
            <person name="Ruckert C."/>
        </authorList>
    </citation>
    <scope>NUCLEOTIDE SEQUENCE</scope>
    <source>
        <strain evidence="4">JCM 3172</strain>
    </source>
</reference>
<organism evidence="4 5">
    <name type="scientific">Streptomyces purpureus</name>
    <dbReference type="NCBI Taxonomy" id="1951"/>
    <lineage>
        <taxon>Bacteria</taxon>
        <taxon>Bacillati</taxon>
        <taxon>Actinomycetota</taxon>
        <taxon>Actinomycetes</taxon>
        <taxon>Kitasatosporales</taxon>
        <taxon>Streptomycetaceae</taxon>
        <taxon>Streptomyces</taxon>
    </lineage>
</organism>
<dbReference type="PANTHER" id="PTHR37981:SF1">
    <property type="entry name" value="SGNH HYDROLASE-TYPE ESTERASE DOMAIN-CONTAINING PROTEIN"/>
    <property type="match status" value="1"/>
</dbReference>
<feature type="domain" description="SGNH hydrolase-type esterase" evidence="3">
    <location>
        <begin position="43"/>
        <end position="283"/>
    </location>
</feature>
<accession>A0A918H502</accession>
<feature type="disulfide bond" evidence="1">
    <location>
        <begin position="64"/>
        <end position="94"/>
    </location>
</feature>
<dbReference type="GO" id="GO:0016788">
    <property type="term" value="F:hydrolase activity, acting on ester bonds"/>
    <property type="evidence" value="ECO:0007669"/>
    <property type="project" value="InterPro"/>
</dbReference>
<dbReference type="PANTHER" id="PTHR37981">
    <property type="entry name" value="LIPASE 2"/>
    <property type="match status" value="1"/>
</dbReference>
<dbReference type="SUPFAM" id="SSF52266">
    <property type="entry name" value="SGNH hydrolase"/>
    <property type="match status" value="1"/>
</dbReference>
<dbReference type="InterPro" id="IPR036514">
    <property type="entry name" value="SGNH_hydro_sf"/>
</dbReference>
<keyword evidence="5" id="KW-1185">Reference proteome</keyword>
<dbReference type="EMBL" id="BMQQ01000011">
    <property type="protein sequence ID" value="GGT36839.1"/>
    <property type="molecule type" value="Genomic_DNA"/>
</dbReference>
<evidence type="ECO:0000256" key="2">
    <source>
        <dbReference type="SAM" id="SignalP"/>
    </source>
</evidence>
<comment type="caution">
    <text evidence="4">The sequence shown here is derived from an EMBL/GenBank/DDBJ whole genome shotgun (WGS) entry which is preliminary data.</text>
</comment>
<evidence type="ECO:0000259" key="3">
    <source>
        <dbReference type="Pfam" id="PF13472"/>
    </source>
</evidence>
<name>A0A918H502_9ACTN</name>
<dbReference type="InterPro" id="IPR013830">
    <property type="entry name" value="SGNH_hydro"/>
</dbReference>
<feature type="chain" id="PRO_5038535291" evidence="2">
    <location>
        <begin position="24"/>
        <end position="340"/>
    </location>
</feature>
<dbReference type="Proteomes" id="UP000619486">
    <property type="component" value="Unassembled WGS sequence"/>
</dbReference>
<dbReference type="GO" id="GO:0006629">
    <property type="term" value="P:lipid metabolic process"/>
    <property type="evidence" value="ECO:0007669"/>
    <property type="project" value="TreeGrafter"/>
</dbReference>
<dbReference type="AlphaFoldDB" id="A0A918H502"/>
<dbReference type="CDD" id="cd01823">
    <property type="entry name" value="SEST_like"/>
    <property type="match status" value="1"/>
</dbReference>
<keyword evidence="1" id="KW-1015">Disulfide bond</keyword>
<feature type="signal peptide" evidence="2">
    <location>
        <begin position="1"/>
        <end position="23"/>
    </location>
</feature>
<protein>
    <submittedName>
        <fullName evidence="4">Lipase</fullName>
    </submittedName>
</protein>
<dbReference type="RefSeq" id="WP_229832994.1">
    <property type="nucleotide sequence ID" value="NZ_BMQQ01000011.1"/>
</dbReference>
<dbReference type="InterPro" id="IPR037460">
    <property type="entry name" value="SEST-like"/>
</dbReference>
<feature type="disulfide bond" evidence="1">
    <location>
        <begin position="146"/>
        <end position="172"/>
    </location>
</feature>
<evidence type="ECO:0000313" key="4">
    <source>
        <dbReference type="EMBL" id="GGT36839.1"/>
    </source>
</evidence>
<sequence>MALKGISAVVLAVALATAAPSLTAPSGTAPSAKANPPAIPTVFLGDAFVGGYGIAPVDETRLPCVRAQENLPDVIEDQLADQAILLNITADVACAGARLNHVWEEQDLGGGMTAQPQKKVLAKSTELVVAGLGANTVGLGRILKQCSARLRGAEGALLPDKAVSSRSRAADCTAYFTRGAGKAWLAARFEETGKDLDKLFSEIGSESPSAKVVLVGYPRLVPKDTKLCRAKLPDGGKPLADVPEAALSFLDTKVQGPLNTLMRQKAKQHHAHFVDLYAVSGASTACDGADRAVGGLLEPSMVTLLHQKVPWFLQANETGRDAYGDTVAQSIARMYGRGPA</sequence>
<proteinExistence type="predicted"/>
<reference evidence="4" key="2">
    <citation type="submission" date="2020-09" db="EMBL/GenBank/DDBJ databases">
        <authorList>
            <person name="Sun Q."/>
            <person name="Ohkuma M."/>
        </authorList>
    </citation>
    <scope>NUCLEOTIDE SEQUENCE</scope>
    <source>
        <strain evidence="4">JCM 3172</strain>
    </source>
</reference>
<evidence type="ECO:0000256" key="1">
    <source>
        <dbReference type="PIRSR" id="PIRSR637460-2"/>
    </source>
</evidence>
<dbReference type="Pfam" id="PF13472">
    <property type="entry name" value="Lipase_GDSL_2"/>
    <property type="match status" value="1"/>
</dbReference>
<dbReference type="Gene3D" id="3.40.50.1110">
    <property type="entry name" value="SGNH hydrolase"/>
    <property type="match status" value="1"/>
</dbReference>